<dbReference type="InterPro" id="IPR027417">
    <property type="entry name" value="P-loop_NTPase"/>
</dbReference>
<evidence type="ECO:0000313" key="5">
    <source>
        <dbReference type="EMBL" id="KAJ3643523.1"/>
    </source>
</evidence>
<protein>
    <recommendedName>
        <fullName evidence="7">Adenylate kinase 9</fullName>
    </recommendedName>
</protein>
<feature type="coiled-coil region" evidence="4">
    <location>
        <begin position="618"/>
        <end position="645"/>
    </location>
</feature>
<evidence type="ECO:0000256" key="1">
    <source>
        <dbReference type="ARBA" id="ARBA00022679"/>
    </source>
</evidence>
<dbReference type="EMBL" id="JALNTZ010000008">
    <property type="protein sequence ID" value="KAJ3643523.1"/>
    <property type="molecule type" value="Genomic_DNA"/>
</dbReference>
<dbReference type="Gene3D" id="3.40.50.300">
    <property type="entry name" value="P-loop containing nucleotide triphosphate hydrolases"/>
    <property type="match status" value="4"/>
</dbReference>
<dbReference type="PANTHER" id="PTHR23359">
    <property type="entry name" value="NUCLEOTIDE KINASE"/>
    <property type="match status" value="1"/>
</dbReference>
<keyword evidence="2" id="KW-0547">Nucleotide-binding</keyword>
<keyword evidence="3" id="KW-0418">Kinase</keyword>
<comment type="caution">
    <text evidence="5">The sequence shown here is derived from an EMBL/GenBank/DDBJ whole genome shotgun (WGS) entry which is preliminary data.</text>
</comment>
<keyword evidence="6" id="KW-1185">Reference proteome</keyword>
<dbReference type="Pfam" id="PF00406">
    <property type="entry name" value="ADK"/>
    <property type="match status" value="1"/>
</dbReference>
<dbReference type="GO" id="GO:0019205">
    <property type="term" value="F:nucleobase-containing compound kinase activity"/>
    <property type="evidence" value="ECO:0007669"/>
    <property type="project" value="InterPro"/>
</dbReference>
<accession>A0AA38M508</accession>
<proteinExistence type="predicted"/>
<keyword evidence="4" id="KW-0175">Coiled coil</keyword>
<evidence type="ECO:0000256" key="4">
    <source>
        <dbReference type="SAM" id="Coils"/>
    </source>
</evidence>
<evidence type="ECO:0000256" key="2">
    <source>
        <dbReference type="ARBA" id="ARBA00022741"/>
    </source>
</evidence>
<sequence length="1928" mass="223913">MTDQLYSDYIIRNNELSGVKPDQTVLFKKNLIPFLPGVKKEIKDLFKSSTVTIADSEEWYPAANSYYPFTEDVDAFARVHHLLESKNSSESVVKEAAQLINEYGDKRARHQYLRSKPTCFLVLGKPGLGEEEVARRLANHWKCVYIDPLTLLEGEIARDSRPGQCIEFNLRCGRAVGIDVLIRLLARRVQFPDVLHRGFVCCGFPLIPNDLYEEDPISSESAVFNVREIFEDVIDQTLQITDISMKVAVSMVDSSKVDSEMIKEEKSEDNEVLSQPEIEMSLEWSIQDQVCGPSDISTDLEKQLSCLFGLFEYPFVIIYLFGRNSDVISKRDNYYFDVYSNKTIDMQKIKVFYEAGAANEELTEDLFGEGRNPFADNPSLRHIVKHPENLPAHVSTQLDRYHNELVNSLDSRILQHEHQYYIKLDSRCFISQMLNLIKLRLKNLPLQPVLIPQEFPASTEEVGEGGTQEIPIQTPEEAFLKLRKQDIVSPMFQWVWSDWGSFCPVSMSESVYQKGSPKYAVHFANQIYFMSSEKNYYKFIENPRKFLLPPFPKPGSNVLVIGPPVSGKSAIAKCLGYLLNSKVLAPGEMYKEYISQALVELQEQVKQSAIAEAMEILKENQITKFEEIQQQIAEWKDEVVQNLQKLSILLDQQSKKTEDVLSSFPMMMQQSLPNIDTLDEEASIIIETLISLNFHKQMDKEFCDRLLQDPDILNEYLPDELKQEKYPETPSVHDPFVLEYVEEKVSEIQIEDVKIKAKENVYDMYARGIQAIDDAEYYGWIIDGMSLDVGVIQQLYEEFPIHEVLILTTSDYKFLVDRFKEANKHIMQYRDFRNFFLRIGERDAAYRAPSVQSTDTFRKEMAGDIVSAMLGACFDEDVLDNERILSTLKYEEALKMYEKEIQEVREGLNELQVNPIVIDITNLSVEELLEEVFYVVLDRYRRAASEFTDADRAEELQQFMTETIPTAEGEGGGGGQVSDDIIAKNRRYGDTNYYCPVTFAKKFVLQRGKEEFAAKFKDKVYLCANESSMKDFIRFPRKYLVQICPPERYPPPRICVIGPNSDLREIVSRKLAKNLGVRYLDFNKIKMEAISMFSYTSLLVDPDSEDLSDTLIFHWYDILLGTIWFEEPYKYAGFVLNGFPVKPRCLNYMIFLNTIPDVIIHVALPREENLKRELAKNMNEWRLDAETQRKEDELINSMILHEWETKRNARYNELMEIKRQNRYSKKMTEERIEAPPLEDETETNAFASDTQISVDSVIEQQEHDETMRILDEEFPEPVFEESQEAEELAIEKYTAEIEGKYEKFMQHYEELKNISESEVIPFVEIDATLELEKVIRYAYIAGNELKFRENAIFERCYDVPLDTAEKLLASGYYFRSFFGRLCPVQYYEGHNPLHMSIGNEQNNNVFPLIHRQYIYFLQGKKQRAQFIKDPLKYTSVSDFNFPLIPLRVAVIGPPKSGKTTLANRFKRDLGFHLVSRGQAMRYTLSNPLCTNLINKIEKVLRKGETLPDEIVMDCVHVASFCGECVTHGLIFDGFPNSIKEMELLSRLGMVPHLIFDLHITNKQLSKQVAEPNTKYPQFSKRFVQHIYSNWSKSQAFFREWCDREYQNIYKIKVDRSIWGVWSQAKEVTLSVIFERKHYFKHFNLDWPLRLANMLVTPLEFLERQSQYKTYCPVCFFYTHKLMNGGDPPDRTGLVQYGKKFYWLCEEHIDIFLRTPEQFIPPSNALLPLELPKHVVCTEVPENPVENGFCLVCYQNHFPKKVLLQGTQDFVVSYKDRYYMFDKPNCVHDFMTQPEDFSHLIIHYKDDDIPADALEYRSLPILGMLEQYLSKNIVQAVNSANVNRPIIPGLSIAQSALIFVGLNLKINNPNTRKMKQYQKAMQHFNERASNLQKYLEIMKTYVNPIVYYEEPDTPSSTEVEVDSDEEQFS</sequence>
<dbReference type="SUPFAM" id="SSF52540">
    <property type="entry name" value="P-loop containing nucleoside triphosphate hydrolases"/>
    <property type="match status" value="2"/>
</dbReference>
<evidence type="ECO:0000313" key="6">
    <source>
        <dbReference type="Proteomes" id="UP001168821"/>
    </source>
</evidence>
<keyword evidence="1" id="KW-0808">Transferase</keyword>
<dbReference type="GO" id="GO:0005524">
    <property type="term" value="F:ATP binding"/>
    <property type="evidence" value="ECO:0007669"/>
    <property type="project" value="InterPro"/>
</dbReference>
<dbReference type="InterPro" id="IPR000850">
    <property type="entry name" value="Adenylat/UMP-CMP_kin"/>
</dbReference>
<name>A0AA38M508_9CUCU</name>
<reference evidence="5" key="1">
    <citation type="journal article" date="2023" name="G3 (Bethesda)">
        <title>Whole genome assemblies of Zophobas morio and Tenebrio molitor.</title>
        <authorList>
            <person name="Kaur S."/>
            <person name="Stinson S.A."/>
            <person name="diCenzo G.C."/>
        </authorList>
    </citation>
    <scope>NUCLEOTIDE SEQUENCE</scope>
    <source>
        <strain evidence="5">QUZm001</strain>
    </source>
</reference>
<gene>
    <name evidence="5" type="ORF">Zmor_026228</name>
</gene>
<evidence type="ECO:0000256" key="3">
    <source>
        <dbReference type="ARBA" id="ARBA00022777"/>
    </source>
</evidence>
<dbReference type="Proteomes" id="UP001168821">
    <property type="component" value="Unassembled WGS sequence"/>
</dbReference>
<dbReference type="GO" id="GO:0006139">
    <property type="term" value="P:nucleobase-containing compound metabolic process"/>
    <property type="evidence" value="ECO:0007669"/>
    <property type="project" value="InterPro"/>
</dbReference>
<evidence type="ECO:0008006" key="7">
    <source>
        <dbReference type="Google" id="ProtNLM"/>
    </source>
</evidence>
<organism evidence="5 6">
    <name type="scientific">Zophobas morio</name>
    <dbReference type="NCBI Taxonomy" id="2755281"/>
    <lineage>
        <taxon>Eukaryota</taxon>
        <taxon>Metazoa</taxon>
        <taxon>Ecdysozoa</taxon>
        <taxon>Arthropoda</taxon>
        <taxon>Hexapoda</taxon>
        <taxon>Insecta</taxon>
        <taxon>Pterygota</taxon>
        <taxon>Neoptera</taxon>
        <taxon>Endopterygota</taxon>
        <taxon>Coleoptera</taxon>
        <taxon>Polyphaga</taxon>
        <taxon>Cucujiformia</taxon>
        <taxon>Tenebrionidae</taxon>
        <taxon>Zophobas</taxon>
    </lineage>
</organism>